<reference evidence="2 3" key="1">
    <citation type="submission" date="2018-03" db="EMBL/GenBank/DDBJ databases">
        <title>Finding Nemo's genes: A chromosome-scale reference assembly of the genome of the orange clownfish Amphiprion percula.</title>
        <authorList>
            <person name="Lehmann R."/>
        </authorList>
    </citation>
    <scope>NUCLEOTIDE SEQUENCE</scope>
</reference>
<name>A0A3P8RNG6_AMPPE</name>
<keyword evidence="3" id="KW-1185">Reference proteome</keyword>
<sequence length="126" mass="14923">MGKRRQKKQLFTNLSKKQKKHLKEFGEEHPFHDVVHERPERTEVVELPPSPEQSDVDPNELEEEEEEPEEKTAYQKLLSTLNQSTSNAHSEEEEALNMKRRKRSFLVKVSCLFPEHFLPFRANKLI</sequence>
<evidence type="ECO:0000256" key="1">
    <source>
        <dbReference type="SAM" id="MobiDB-lite"/>
    </source>
</evidence>
<feature type="compositionally biased region" description="Basic and acidic residues" evidence="1">
    <location>
        <begin position="23"/>
        <end position="44"/>
    </location>
</feature>
<dbReference type="AlphaFoldDB" id="A0A3P8RNG6"/>
<dbReference type="Ensembl" id="ENSAPET00000001754.1">
    <property type="protein sequence ID" value="ENSAPEP00000001716.1"/>
    <property type="gene ID" value="ENSAPEG00000001290.1"/>
</dbReference>
<dbReference type="Proteomes" id="UP000265080">
    <property type="component" value="Chromosome 18"/>
</dbReference>
<evidence type="ECO:0000313" key="2">
    <source>
        <dbReference type="Ensembl" id="ENSAPEP00000001716.1"/>
    </source>
</evidence>
<protein>
    <submittedName>
        <fullName evidence="2">Uncharacterized protein</fullName>
    </submittedName>
</protein>
<evidence type="ECO:0000313" key="3">
    <source>
        <dbReference type="Proteomes" id="UP000265080"/>
    </source>
</evidence>
<feature type="compositionally biased region" description="Acidic residues" evidence="1">
    <location>
        <begin position="54"/>
        <end position="69"/>
    </location>
</feature>
<accession>A0A3P8RNG6</accession>
<feature type="region of interest" description="Disordered" evidence="1">
    <location>
        <begin position="1"/>
        <end position="73"/>
    </location>
</feature>
<organism evidence="2 3">
    <name type="scientific">Amphiprion percula</name>
    <name type="common">Orange clownfish</name>
    <name type="synonym">Lutjanus percula</name>
    <dbReference type="NCBI Taxonomy" id="161767"/>
    <lineage>
        <taxon>Eukaryota</taxon>
        <taxon>Metazoa</taxon>
        <taxon>Chordata</taxon>
        <taxon>Craniata</taxon>
        <taxon>Vertebrata</taxon>
        <taxon>Euteleostomi</taxon>
        <taxon>Actinopterygii</taxon>
        <taxon>Neopterygii</taxon>
        <taxon>Teleostei</taxon>
        <taxon>Neoteleostei</taxon>
        <taxon>Acanthomorphata</taxon>
        <taxon>Ovalentaria</taxon>
        <taxon>Pomacentridae</taxon>
        <taxon>Amphiprion</taxon>
    </lineage>
</organism>
<reference evidence="2" key="2">
    <citation type="submission" date="2025-08" db="UniProtKB">
        <authorList>
            <consortium name="Ensembl"/>
        </authorList>
    </citation>
    <scope>IDENTIFICATION</scope>
</reference>
<dbReference type="STRING" id="161767.ENSAPEP00000001716"/>
<reference evidence="2" key="3">
    <citation type="submission" date="2025-09" db="UniProtKB">
        <authorList>
            <consortium name="Ensembl"/>
        </authorList>
    </citation>
    <scope>IDENTIFICATION</scope>
</reference>
<dbReference type="OMA" id="HPEHDSK"/>
<proteinExistence type="predicted"/>
<dbReference type="GeneTree" id="ENSGT00940000178454"/>